<dbReference type="Pfam" id="PF13469">
    <property type="entry name" value="Sulfotransfer_3"/>
    <property type="match status" value="1"/>
</dbReference>
<dbReference type="InterPro" id="IPR027417">
    <property type="entry name" value="P-loop_NTPase"/>
</dbReference>
<organism evidence="1 2">
    <name type="scientific">Streptomyces poonensis</name>
    <dbReference type="NCBI Taxonomy" id="68255"/>
    <lineage>
        <taxon>Bacteria</taxon>
        <taxon>Bacillati</taxon>
        <taxon>Actinomycetota</taxon>
        <taxon>Actinomycetes</taxon>
        <taxon>Kitasatosporales</taxon>
        <taxon>Streptomycetaceae</taxon>
        <taxon>Streptomyces</taxon>
    </lineage>
</organism>
<sequence length="120" mass="13854">MAVETTVPRAPRLVENPVFVLAPVRSGSTLLRMLLDSHSRIRAPHESHLRSVEVGLTPGFSERSMRELDLDRTELEHLLWDRVLHRELERSAKDVLVDKTPGNVWVWERLRYAWPRGPAS</sequence>
<accession>A0A918PDJ7</accession>
<evidence type="ECO:0008006" key="3">
    <source>
        <dbReference type="Google" id="ProtNLM"/>
    </source>
</evidence>
<dbReference type="AlphaFoldDB" id="A0A918PDJ7"/>
<proteinExistence type="predicted"/>
<dbReference type="SUPFAM" id="SSF52540">
    <property type="entry name" value="P-loop containing nucleoside triphosphate hydrolases"/>
    <property type="match status" value="1"/>
</dbReference>
<dbReference type="EMBL" id="BMVW01000002">
    <property type="protein sequence ID" value="GGY99057.1"/>
    <property type="molecule type" value="Genomic_DNA"/>
</dbReference>
<evidence type="ECO:0000313" key="2">
    <source>
        <dbReference type="Proteomes" id="UP000622166"/>
    </source>
</evidence>
<keyword evidence="2" id="KW-1185">Reference proteome</keyword>
<protein>
    <recommendedName>
        <fullName evidence="3">Sulfotransferase</fullName>
    </recommendedName>
</protein>
<comment type="caution">
    <text evidence="1">The sequence shown here is derived from an EMBL/GenBank/DDBJ whole genome shotgun (WGS) entry which is preliminary data.</text>
</comment>
<gene>
    <name evidence="1" type="ORF">GCM10010365_17180</name>
</gene>
<reference evidence="1" key="2">
    <citation type="submission" date="2020-09" db="EMBL/GenBank/DDBJ databases">
        <authorList>
            <person name="Sun Q."/>
            <person name="Ohkuma M."/>
        </authorList>
    </citation>
    <scope>NUCLEOTIDE SEQUENCE</scope>
    <source>
        <strain evidence="1">JCM 4815</strain>
    </source>
</reference>
<name>A0A918PDJ7_9ACTN</name>
<dbReference type="Gene3D" id="3.40.50.300">
    <property type="entry name" value="P-loop containing nucleotide triphosphate hydrolases"/>
    <property type="match status" value="1"/>
</dbReference>
<reference evidence="1" key="1">
    <citation type="journal article" date="2014" name="Int. J. Syst. Evol. Microbiol.">
        <title>Complete genome sequence of Corynebacterium casei LMG S-19264T (=DSM 44701T), isolated from a smear-ripened cheese.</title>
        <authorList>
            <consortium name="US DOE Joint Genome Institute (JGI-PGF)"/>
            <person name="Walter F."/>
            <person name="Albersmeier A."/>
            <person name="Kalinowski J."/>
            <person name="Ruckert C."/>
        </authorList>
    </citation>
    <scope>NUCLEOTIDE SEQUENCE</scope>
    <source>
        <strain evidence="1">JCM 4815</strain>
    </source>
</reference>
<dbReference type="Proteomes" id="UP000622166">
    <property type="component" value="Unassembled WGS sequence"/>
</dbReference>
<evidence type="ECO:0000313" key="1">
    <source>
        <dbReference type="EMBL" id="GGY99057.1"/>
    </source>
</evidence>